<dbReference type="GO" id="GO:0036424">
    <property type="term" value="F:L-phosphoserine phosphatase activity"/>
    <property type="evidence" value="ECO:0007669"/>
    <property type="project" value="TreeGrafter"/>
</dbReference>
<dbReference type="GO" id="GO:0006564">
    <property type="term" value="P:L-serine biosynthetic process"/>
    <property type="evidence" value="ECO:0007669"/>
    <property type="project" value="UniProtKB-KW"/>
</dbReference>
<dbReference type="InterPro" id="IPR023214">
    <property type="entry name" value="HAD_sf"/>
</dbReference>
<dbReference type="PANTHER" id="PTHR43344:SF2">
    <property type="entry name" value="PHOSPHOSERINE PHOSPHATASE"/>
    <property type="match status" value="1"/>
</dbReference>
<dbReference type="InterPro" id="IPR036412">
    <property type="entry name" value="HAD-like_sf"/>
</dbReference>
<comment type="catalytic activity">
    <reaction evidence="10">
        <text>O-phospho-L-serine + H2O = L-serine + phosphate</text>
        <dbReference type="Rhea" id="RHEA:21208"/>
        <dbReference type="ChEBI" id="CHEBI:15377"/>
        <dbReference type="ChEBI" id="CHEBI:33384"/>
        <dbReference type="ChEBI" id="CHEBI:43474"/>
        <dbReference type="ChEBI" id="CHEBI:57524"/>
        <dbReference type="EC" id="3.1.3.3"/>
    </reaction>
</comment>
<evidence type="ECO:0000256" key="9">
    <source>
        <dbReference type="ARBA" id="ARBA00023299"/>
    </source>
</evidence>
<dbReference type="GO" id="GO:0005737">
    <property type="term" value="C:cytoplasm"/>
    <property type="evidence" value="ECO:0007669"/>
    <property type="project" value="TreeGrafter"/>
</dbReference>
<evidence type="ECO:0000256" key="3">
    <source>
        <dbReference type="ARBA" id="ARBA00009184"/>
    </source>
</evidence>
<dbReference type="EMBL" id="JAAKZV010000032">
    <property type="protein sequence ID" value="NGN64325.1"/>
    <property type="molecule type" value="Genomic_DNA"/>
</dbReference>
<accession>A0A6G4TWG5</accession>
<evidence type="ECO:0000256" key="8">
    <source>
        <dbReference type="ARBA" id="ARBA00022842"/>
    </source>
</evidence>
<dbReference type="GO" id="GO:0000287">
    <property type="term" value="F:magnesium ion binding"/>
    <property type="evidence" value="ECO:0007669"/>
    <property type="project" value="TreeGrafter"/>
</dbReference>
<keyword evidence="5" id="KW-0028">Amino-acid biosynthesis</keyword>
<protein>
    <recommendedName>
        <fullName evidence="4">phosphoserine phosphatase</fullName>
        <ecNumber evidence="4">3.1.3.3</ecNumber>
    </recommendedName>
</protein>
<keyword evidence="9" id="KW-0718">Serine biosynthesis</keyword>
<name>A0A6G4TWG5_9ACTN</name>
<keyword evidence="6" id="KW-0479">Metal-binding</keyword>
<dbReference type="PANTHER" id="PTHR43344">
    <property type="entry name" value="PHOSPHOSERINE PHOSPHATASE"/>
    <property type="match status" value="1"/>
</dbReference>
<evidence type="ECO:0000256" key="7">
    <source>
        <dbReference type="ARBA" id="ARBA00022801"/>
    </source>
</evidence>
<evidence type="ECO:0000256" key="2">
    <source>
        <dbReference type="ARBA" id="ARBA00005135"/>
    </source>
</evidence>
<evidence type="ECO:0000256" key="6">
    <source>
        <dbReference type="ARBA" id="ARBA00022723"/>
    </source>
</evidence>
<evidence type="ECO:0000313" key="12">
    <source>
        <dbReference type="EMBL" id="NGN64325.1"/>
    </source>
</evidence>
<evidence type="ECO:0000256" key="5">
    <source>
        <dbReference type="ARBA" id="ARBA00022605"/>
    </source>
</evidence>
<comment type="cofactor">
    <cofactor evidence="1">
        <name>Mg(2+)</name>
        <dbReference type="ChEBI" id="CHEBI:18420"/>
    </cofactor>
</comment>
<dbReference type="SUPFAM" id="SSF56784">
    <property type="entry name" value="HAD-like"/>
    <property type="match status" value="1"/>
</dbReference>
<organism evidence="12 13">
    <name type="scientific">Streptomyces coryli</name>
    <dbReference type="NCBI Taxonomy" id="1128680"/>
    <lineage>
        <taxon>Bacteria</taxon>
        <taxon>Bacillati</taxon>
        <taxon>Actinomycetota</taxon>
        <taxon>Actinomycetes</taxon>
        <taxon>Kitasatosporales</taxon>
        <taxon>Streptomycetaceae</taxon>
        <taxon>Streptomyces</taxon>
    </lineage>
</organism>
<dbReference type="Proteomes" id="UP000481583">
    <property type="component" value="Unassembled WGS sequence"/>
</dbReference>
<evidence type="ECO:0000256" key="4">
    <source>
        <dbReference type="ARBA" id="ARBA00012640"/>
    </source>
</evidence>
<dbReference type="CDD" id="cd01427">
    <property type="entry name" value="HAD_like"/>
    <property type="match status" value="1"/>
</dbReference>
<dbReference type="Pfam" id="PF12710">
    <property type="entry name" value="HAD"/>
    <property type="match status" value="1"/>
</dbReference>
<comment type="caution">
    <text evidence="12">The sequence shown here is derived from an EMBL/GenBank/DDBJ whole genome shotgun (WGS) entry which is preliminary data.</text>
</comment>
<keyword evidence="13" id="KW-1185">Reference proteome</keyword>
<dbReference type="InterPro" id="IPR050582">
    <property type="entry name" value="HAD-like_SerB"/>
</dbReference>
<comment type="similarity">
    <text evidence="3">Belongs to the HAD-like hydrolase superfamily. SerB family.</text>
</comment>
<reference evidence="12 13" key="1">
    <citation type="submission" date="2020-02" db="EMBL/GenBank/DDBJ databases">
        <title>Whole-genome analyses of novel actinobacteria.</title>
        <authorList>
            <person name="Sahin N."/>
        </authorList>
    </citation>
    <scope>NUCLEOTIDE SEQUENCE [LARGE SCALE GENOMIC DNA]</scope>
    <source>
        <strain evidence="12 13">A7024</strain>
    </source>
</reference>
<gene>
    <name evidence="12" type="ORF">G5C51_10465</name>
</gene>
<dbReference type="EC" id="3.1.3.3" evidence="4"/>
<proteinExistence type="inferred from homology"/>
<comment type="catalytic activity">
    <reaction evidence="11">
        <text>O-phospho-D-serine + H2O = D-serine + phosphate</text>
        <dbReference type="Rhea" id="RHEA:24873"/>
        <dbReference type="ChEBI" id="CHEBI:15377"/>
        <dbReference type="ChEBI" id="CHEBI:35247"/>
        <dbReference type="ChEBI" id="CHEBI:43474"/>
        <dbReference type="ChEBI" id="CHEBI:58680"/>
        <dbReference type="EC" id="3.1.3.3"/>
    </reaction>
</comment>
<dbReference type="RefSeq" id="WP_165235436.1">
    <property type="nucleotide sequence ID" value="NZ_JAAKZV010000032.1"/>
</dbReference>
<evidence type="ECO:0000256" key="1">
    <source>
        <dbReference type="ARBA" id="ARBA00001946"/>
    </source>
</evidence>
<keyword evidence="7 12" id="KW-0378">Hydrolase</keyword>
<evidence type="ECO:0000256" key="10">
    <source>
        <dbReference type="ARBA" id="ARBA00048138"/>
    </source>
</evidence>
<dbReference type="Gene3D" id="3.40.50.1000">
    <property type="entry name" value="HAD superfamily/HAD-like"/>
    <property type="match status" value="1"/>
</dbReference>
<sequence>MTSPVLPSWREGPARTAILRFVAEVTTPDGDHYLEPPDRIAVFDNDGTLWPERPMPVQLHFLTERWREMAAADPSLADRQPYASAVSGDPTWIASVVDDHYAGDDTRVPALAEAIMATQQDMDTDTLAERVAEFFANARHPVLKRPYPACAYQPMLELLGFLRESGFTTAIVSGGGRDFMRVVSADMYGVPPELVIGSTAETSWSSSREAVVYGASIGVLDDGPQKPVLIWDRLGRRPVLACGNSNGDIEMLTHAAAAPRGLALLVRHDDDTRDDPPYDGGAERALAEAGRRGWVTVSVRDDWSCLYPDAT</sequence>
<keyword evidence="8" id="KW-0460">Magnesium</keyword>
<comment type="pathway">
    <text evidence="2">Amino-acid biosynthesis; L-serine biosynthesis; L-serine from 3-phospho-D-glycerate: step 3/3.</text>
</comment>
<evidence type="ECO:0000256" key="11">
    <source>
        <dbReference type="ARBA" id="ARBA00048523"/>
    </source>
</evidence>
<evidence type="ECO:0000313" key="13">
    <source>
        <dbReference type="Proteomes" id="UP000481583"/>
    </source>
</evidence>
<dbReference type="AlphaFoldDB" id="A0A6G4TWG5"/>